<dbReference type="WBParaSite" id="MBELARI_LOCUS685">
    <property type="protein sequence ID" value="MBELARI_LOCUS685"/>
    <property type="gene ID" value="MBELARI_LOCUS685"/>
</dbReference>
<feature type="region of interest" description="Disordered" evidence="5">
    <location>
        <begin position="987"/>
        <end position="1008"/>
    </location>
</feature>
<proteinExistence type="predicted"/>
<organism evidence="9 10">
    <name type="scientific">Mesorhabditis belari</name>
    <dbReference type="NCBI Taxonomy" id="2138241"/>
    <lineage>
        <taxon>Eukaryota</taxon>
        <taxon>Metazoa</taxon>
        <taxon>Ecdysozoa</taxon>
        <taxon>Nematoda</taxon>
        <taxon>Chromadorea</taxon>
        <taxon>Rhabditida</taxon>
        <taxon>Rhabditina</taxon>
        <taxon>Rhabditomorpha</taxon>
        <taxon>Rhabditoidea</taxon>
        <taxon>Rhabditidae</taxon>
        <taxon>Mesorhabditinae</taxon>
        <taxon>Mesorhabditis</taxon>
    </lineage>
</organism>
<feature type="transmembrane region" description="Helical" evidence="6">
    <location>
        <begin position="881"/>
        <end position="906"/>
    </location>
</feature>
<keyword evidence="4 6" id="KW-0472">Membrane</keyword>
<evidence type="ECO:0000256" key="4">
    <source>
        <dbReference type="ARBA" id="ARBA00023136"/>
    </source>
</evidence>
<keyword evidence="3 6" id="KW-1133">Transmembrane helix</keyword>
<evidence type="ECO:0000256" key="1">
    <source>
        <dbReference type="ARBA" id="ARBA00004141"/>
    </source>
</evidence>
<feature type="signal peptide" evidence="7">
    <location>
        <begin position="1"/>
        <end position="27"/>
    </location>
</feature>
<comment type="subcellular location">
    <subcellularLocation>
        <location evidence="1">Membrane</location>
        <topology evidence="1">Multi-pass membrane protein</topology>
    </subcellularLocation>
</comment>
<dbReference type="SMART" id="SM00303">
    <property type="entry name" value="GPS"/>
    <property type="match status" value="1"/>
</dbReference>
<evidence type="ECO:0000256" key="5">
    <source>
        <dbReference type="SAM" id="MobiDB-lite"/>
    </source>
</evidence>
<feature type="chain" id="PRO_5042005338" description="G-protein coupled receptors family 2 profile 2 domain-containing protein" evidence="7">
    <location>
        <begin position="28"/>
        <end position="1008"/>
    </location>
</feature>
<dbReference type="GO" id="GO:0004930">
    <property type="term" value="F:G protein-coupled receptor activity"/>
    <property type="evidence" value="ECO:0007669"/>
    <property type="project" value="InterPro"/>
</dbReference>
<feature type="transmembrane region" description="Helical" evidence="6">
    <location>
        <begin position="797"/>
        <end position="817"/>
    </location>
</feature>
<reference evidence="10" key="1">
    <citation type="submission" date="2024-02" db="UniProtKB">
        <authorList>
            <consortium name="WormBaseParasite"/>
        </authorList>
    </citation>
    <scope>IDENTIFICATION</scope>
</reference>
<keyword evidence="7" id="KW-0732">Signal</keyword>
<keyword evidence="9" id="KW-1185">Reference proteome</keyword>
<dbReference type="InterPro" id="IPR000203">
    <property type="entry name" value="GPS"/>
</dbReference>
<feature type="transmembrane region" description="Helical" evidence="6">
    <location>
        <begin position="926"/>
        <end position="948"/>
    </location>
</feature>
<evidence type="ECO:0000256" key="2">
    <source>
        <dbReference type="ARBA" id="ARBA00022692"/>
    </source>
</evidence>
<dbReference type="PROSITE" id="PS50261">
    <property type="entry name" value="G_PROTEIN_RECEP_F2_4"/>
    <property type="match status" value="1"/>
</dbReference>
<evidence type="ECO:0000256" key="7">
    <source>
        <dbReference type="SAM" id="SignalP"/>
    </source>
</evidence>
<feature type="transmembrane region" description="Helical" evidence="6">
    <location>
        <begin position="714"/>
        <end position="743"/>
    </location>
</feature>
<dbReference type="GO" id="GO:0016020">
    <property type="term" value="C:membrane"/>
    <property type="evidence" value="ECO:0007669"/>
    <property type="project" value="UniProtKB-SubCell"/>
</dbReference>
<feature type="transmembrane region" description="Helical" evidence="6">
    <location>
        <begin position="764"/>
        <end position="785"/>
    </location>
</feature>
<feature type="region of interest" description="Disordered" evidence="5">
    <location>
        <begin position="565"/>
        <end position="601"/>
    </location>
</feature>
<keyword evidence="2 6" id="KW-0812">Transmembrane</keyword>
<name>A0AAF3FMA1_9BILA</name>
<dbReference type="Proteomes" id="UP000887575">
    <property type="component" value="Unassembled WGS sequence"/>
</dbReference>
<dbReference type="PANTHER" id="PTHR45692">
    <property type="entry name" value="G_PROTEIN_RECEP_F2_4 DOMAIN-CONTAINING PROTEIN"/>
    <property type="match status" value="1"/>
</dbReference>
<dbReference type="Gene3D" id="2.60.220.50">
    <property type="match status" value="1"/>
</dbReference>
<feature type="transmembrane region" description="Helical" evidence="6">
    <location>
        <begin position="838"/>
        <end position="861"/>
    </location>
</feature>
<dbReference type="PANTHER" id="PTHR45692:SF1">
    <property type="entry name" value="G-PROTEIN COUPLED RECEPTORS FAMILY 2 PROFILE 2 DOMAIN-CONTAINING PROTEIN"/>
    <property type="match status" value="1"/>
</dbReference>
<dbReference type="InterPro" id="IPR017981">
    <property type="entry name" value="GPCR_2-like_7TM"/>
</dbReference>
<feature type="transmembrane region" description="Helical" evidence="6">
    <location>
        <begin position="954"/>
        <end position="976"/>
    </location>
</feature>
<feature type="compositionally biased region" description="Acidic residues" evidence="5">
    <location>
        <begin position="570"/>
        <end position="583"/>
    </location>
</feature>
<dbReference type="AlphaFoldDB" id="A0AAF3FMA1"/>
<dbReference type="Pfam" id="PF00002">
    <property type="entry name" value="7tm_2"/>
    <property type="match status" value="1"/>
</dbReference>
<feature type="domain" description="G-protein coupled receptors family 2 profile 2" evidence="8">
    <location>
        <begin position="716"/>
        <end position="978"/>
    </location>
</feature>
<dbReference type="InterPro" id="IPR000832">
    <property type="entry name" value="GPCR_2_secretin-like"/>
</dbReference>
<dbReference type="GO" id="GO:0007166">
    <property type="term" value="P:cell surface receptor signaling pathway"/>
    <property type="evidence" value="ECO:0007669"/>
    <property type="project" value="InterPro"/>
</dbReference>
<evidence type="ECO:0000313" key="10">
    <source>
        <dbReference type="WBParaSite" id="MBELARI_LOCUS685"/>
    </source>
</evidence>
<accession>A0AAF3FMA1</accession>
<dbReference type="InterPro" id="IPR046338">
    <property type="entry name" value="GAIN_dom_sf"/>
</dbReference>
<evidence type="ECO:0000256" key="3">
    <source>
        <dbReference type="ARBA" id="ARBA00022989"/>
    </source>
</evidence>
<evidence type="ECO:0000259" key="8">
    <source>
        <dbReference type="PROSITE" id="PS50261"/>
    </source>
</evidence>
<protein>
    <recommendedName>
        <fullName evidence="8">G-protein coupled receptors family 2 profile 2 domain-containing protein</fullName>
    </recommendedName>
</protein>
<sequence>MPFNVQIWLLLKLLILLKFSSLWLIQAQTPIDASYQIVLRGADFQLKATLNFTKTNFTLDVDRDPTNKHDYPFYLNETTCPPKCEGQLIGNSSIQVQHPYFDIVQLSGFTNEKYHFSIQGCYQEIGLDDAVCYTRHFGGLHPPMTVCICGLLRDDCDGAMNPKKSRAECPEMPYSKEEVPGDDSGIHTYTICLDQPTPRVHVFNEMILAVDENVWSYGLLNLRNESTTELRTNDGGTCTDYCEQNEGQQDTMSILLGKQNVLDLIFDSKIQDWKFTIFNDPAITVITSKCVTLPLCDRGMVVEVCSLDKSSGTCEYDSGMCFAQNSTIIPSTQATSTSTSSTTITKTPTIPTTTLRTTASTTTIPLTVCMDCGLSLKNLSDIPMTPETAEPILKLALNYTENGEELVAADLHSLATIFENCAKMKGSNPKLLHLIFTNINGMLDAREQEYLENLETMGKEEQAAARVLNSMHKLVTHVQGDIEYNAGTNVGLASKYLVDKECNSIGITTLDRRFKSGGDVENLKGESSIILPASFVCGSEGTHAVVTIFKNRKLFVGQGYNTIKQRLDDPLPDEDDDEDDDDDGNKTGTSLPFSQPPPPKPCVRQGFLQDRGNVFTATMMNANNPDNVTFITRASSTASSKVTAKIVIDTSQFTRALHGKYKVSWWDTRNLRWADDGCRVVEGKKGMLTAECEHLTDFTLLIDGRLNDPAVCDIFLIIFGNIINISSILCLFVMLIVTGLGYSHRLKRHSYIKKIVGSRPQRRNLLQLLYMCTLFLFYLIFTVFSNKKIAGRVCEEMAATSYMLFLSCIMLTIFQSLKTVELFYSRREIPKVILKNFNRLWVVITISFGFPIVLSLFLYFFSYFFQRQDDYCWVRHDIIEYAIVIPLSFLLANAVLCTALVARKLFYRGTSSSRIMLTRAHIRQRVYTLILMQLTLGMPWILQYLTLFSPTVSAYHYLFTFANGSQGVMLFILWIFRRYRQNVTARRHKNDTTNTKTNGTGETNFESE</sequence>
<evidence type="ECO:0000313" key="9">
    <source>
        <dbReference type="Proteomes" id="UP000887575"/>
    </source>
</evidence>
<dbReference type="Gene3D" id="1.20.1070.10">
    <property type="entry name" value="Rhodopsin 7-helix transmembrane proteins"/>
    <property type="match status" value="1"/>
</dbReference>
<feature type="compositionally biased region" description="Low complexity" evidence="5">
    <location>
        <begin position="992"/>
        <end position="1008"/>
    </location>
</feature>
<evidence type="ECO:0000256" key="6">
    <source>
        <dbReference type="SAM" id="Phobius"/>
    </source>
</evidence>
<dbReference type="Pfam" id="PF01825">
    <property type="entry name" value="GPS"/>
    <property type="match status" value="1"/>
</dbReference>